<name>A0ABP0UV44_9BRYO</name>
<evidence type="ECO:0000313" key="1">
    <source>
        <dbReference type="EMBL" id="CAK9231197.1"/>
    </source>
</evidence>
<sequence>MAAAPAPSPLAQRGKQLCRFHVLLDELENVRTEMAEIVESERGLLRETLERESASIRGQAMEVCANNGSEMMMNMLSKGDVQKRLQTERDKVLLMTDTLKREMEGLRSELGEAPVRNQSFNALT</sequence>
<dbReference type="Proteomes" id="UP001497512">
    <property type="component" value="Chromosome 7"/>
</dbReference>
<organism evidence="1 2">
    <name type="scientific">Sphagnum troendelagicum</name>
    <dbReference type="NCBI Taxonomy" id="128251"/>
    <lineage>
        <taxon>Eukaryota</taxon>
        <taxon>Viridiplantae</taxon>
        <taxon>Streptophyta</taxon>
        <taxon>Embryophyta</taxon>
        <taxon>Bryophyta</taxon>
        <taxon>Sphagnophytina</taxon>
        <taxon>Sphagnopsida</taxon>
        <taxon>Sphagnales</taxon>
        <taxon>Sphagnaceae</taxon>
        <taxon>Sphagnum</taxon>
    </lineage>
</organism>
<dbReference type="EMBL" id="OZ019899">
    <property type="protein sequence ID" value="CAK9231197.1"/>
    <property type="molecule type" value="Genomic_DNA"/>
</dbReference>
<reference evidence="1" key="1">
    <citation type="submission" date="2024-02" db="EMBL/GenBank/DDBJ databases">
        <authorList>
            <consortium name="ELIXIR-Norway"/>
            <consortium name="Elixir Norway"/>
        </authorList>
    </citation>
    <scope>NUCLEOTIDE SEQUENCE</scope>
</reference>
<gene>
    <name evidence="1" type="ORF">CSSPTR1EN2_LOCUS20376</name>
</gene>
<evidence type="ECO:0000313" key="2">
    <source>
        <dbReference type="Proteomes" id="UP001497512"/>
    </source>
</evidence>
<protein>
    <submittedName>
        <fullName evidence="1">Uncharacterized protein</fullName>
    </submittedName>
</protein>
<proteinExistence type="predicted"/>
<keyword evidence="2" id="KW-1185">Reference proteome</keyword>
<accession>A0ABP0UV44</accession>